<dbReference type="InterPro" id="IPR036271">
    <property type="entry name" value="Tet_transcr_reg_TetR-rel_C_sf"/>
</dbReference>
<dbReference type="STRING" id="1404245.CGLY_02080"/>
<evidence type="ECO:0000256" key="2">
    <source>
        <dbReference type="PROSITE-ProRule" id="PRU00335"/>
    </source>
</evidence>
<dbReference type="OrthoDB" id="3210235at2"/>
<evidence type="ECO:0000313" key="6">
    <source>
        <dbReference type="Proteomes" id="UP000023703"/>
    </source>
</evidence>
<dbReference type="Gene3D" id="1.10.10.60">
    <property type="entry name" value="Homeodomain-like"/>
    <property type="match status" value="1"/>
</dbReference>
<dbReference type="EMBL" id="CP006842">
    <property type="protein sequence ID" value="AHW62864.1"/>
    <property type="molecule type" value="Genomic_DNA"/>
</dbReference>
<keyword evidence="6" id="KW-1185">Reference proteome</keyword>
<feature type="domain" description="HTH tetR-type" evidence="4">
    <location>
        <begin position="19"/>
        <end position="79"/>
    </location>
</feature>
<evidence type="ECO:0000256" key="1">
    <source>
        <dbReference type="ARBA" id="ARBA00023125"/>
    </source>
</evidence>
<evidence type="ECO:0000256" key="3">
    <source>
        <dbReference type="SAM" id="MobiDB-lite"/>
    </source>
</evidence>
<dbReference type="Pfam" id="PF17920">
    <property type="entry name" value="TetR_C_16"/>
    <property type="match status" value="1"/>
</dbReference>
<dbReference type="InterPro" id="IPR041678">
    <property type="entry name" value="TetR_C_16"/>
</dbReference>
<dbReference type="AlphaFoldDB" id="X5DNK5"/>
<dbReference type="InterPro" id="IPR009057">
    <property type="entry name" value="Homeodomain-like_sf"/>
</dbReference>
<feature type="DNA-binding region" description="H-T-H motif" evidence="2">
    <location>
        <begin position="42"/>
        <end position="61"/>
    </location>
</feature>
<evidence type="ECO:0000313" key="5">
    <source>
        <dbReference type="EMBL" id="AHW62864.1"/>
    </source>
</evidence>
<dbReference type="PANTHER" id="PTHR30055:SF235">
    <property type="entry name" value="TRANSCRIPTIONAL REGULATORY PROTEIN"/>
    <property type="match status" value="1"/>
</dbReference>
<sequence length="203" mass="21671">MSPERSGRGRGRPRGGDAAQTRQTIIDVARAQFAERGFRGASVRSIAGAAGVDPSLINHHFGDKAQLLVATMELPFNPLERIAGVLDGPLEGLGARLVRTFCGSWDPHRDVFTTAVRSTFDGSLENAPMLSLAQNIVTGRIAERLDGKDAHLRASLVISQLVGLAMLRYIARVEPLASTDVDDVVATYAPALQANITPDISTT</sequence>
<protein>
    <submittedName>
        <fullName evidence="5">Transcriptional regulator, TetR-family</fullName>
    </submittedName>
</protein>
<feature type="region of interest" description="Disordered" evidence="3">
    <location>
        <begin position="1"/>
        <end position="22"/>
    </location>
</feature>
<name>X5DNK5_9CORY</name>
<keyword evidence="1 2" id="KW-0238">DNA-binding</keyword>
<gene>
    <name evidence="5" type="ORF">CGLY_02080</name>
</gene>
<reference evidence="5 6" key="1">
    <citation type="journal article" date="2015" name="Int. J. Syst. Evol. Microbiol.">
        <title>Revisiting Corynebacterium glyciniphilum (ex Kubota et al., 1972) sp. nov., nom. rev., isolated from putrefied banana.</title>
        <authorList>
            <person name="Al-Dilaimi A."/>
            <person name="Bednarz H."/>
            <person name="Lomker A."/>
            <person name="Niehaus K."/>
            <person name="Kalinowski J."/>
            <person name="Ruckert C."/>
        </authorList>
    </citation>
    <scope>NUCLEOTIDE SEQUENCE [LARGE SCALE GENOMIC DNA]</scope>
    <source>
        <strain evidence="5">AJ 3170</strain>
    </source>
</reference>
<proteinExistence type="predicted"/>
<dbReference type="InterPro" id="IPR050109">
    <property type="entry name" value="HTH-type_TetR-like_transc_reg"/>
</dbReference>
<dbReference type="GO" id="GO:0000976">
    <property type="term" value="F:transcription cis-regulatory region binding"/>
    <property type="evidence" value="ECO:0007669"/>
    <property type="project" value="TreeGrafter"/>
</dbReference>
<dbReference type="PROSITE" id="PS50977">
    <property type="entry name" value="HTH_TETR_2"/>
    <property type="match status" value="1"/>
</dbReference>
<dbReference type="InterPro" id="IPR001647">
    <property type="entry name" value="HTH_TetR"/>
</dbReference>
<dbReference type="Proteomes" id="UP000023703">
    <property type="component" value="Chromosome"/>
</dbReference>
<dbReference type="GO" id="GO:0003700">
    <property type="term" value="F:DNA-binding transcription factor activity"/>
    <property type="evidence" value="ECO:0007669"/>
    <property type="project" value="TreeGrafter"/>
</dbReference>
<dbReference type="KEGG" id="cgy:CGLY_02080"/>
<dbReference type="SUPFAM" id="SSF48498">
    <property type="entry name" value="Tetracyclin repressor-like, C-terminal domain"/>
    <property type="match status" value="1"/>
</dbReference>
<evidence type="ECO:0000259" key="4">
    <source>
        <dbReference type="PROSITE" id="PS50977"/>
    </source>
</evidence>
<dbReference type="PANTHER" id="PTHR30055">
    <property type="entry name" value="HTH-TYPE TRANSCRIPTIONAL REGULATOR RUTR"/>
    <property type="match status" value="1"/>
</dbReference>
<dbReference type="RefSeq" id="WP_038545714.1">
    <property type="nucleotide sequence ID" value="NZ_CP006842.1"/>
</dbReference>
<dbReference type="Pfam" id="PF00440">
    <property type="entry name" value="TetR_N"/>
    <property type="match status" value="1"/>
</dbReference>
<dbReference type="Gene3D" id="1.10.357.10">
    <property type="entry name" value="Tetracycline Repressor, domain 2"/>
    <property type="match status" value="1"/>
</dbReference>
<dbReference type="PRINTS" id="PR00455">
    <property type="entry name" value="HTHTETR"/>
</dbReference>
<accession>X5DNK5</accession>
<dbReference type="HOGENOM" id="CLU_069356_10_0_11"/>
<dbReference type="SUPFAM" id="SSF46689">
    <property type="entry name" value="Homeodomain-like"/>
    <property type="match status" value="1"/>
</dbReference>
<organism evidence="5 6">
    <name type="scientific">Corynebacterium glyciniphilum AJ 3170</name>
    <dbReference type="NCBI Taxonomy" id="1404245"/>
    <lineage>
        <taxon>Bacteria</taxon>
        <taxon>Bacillati</taxon>
        <taxon>Actinomycetota</taxon>
        <taxon>Actinomycetes</taxon>
        <taxon>Mycobacteriales</taxon>
        <taxon>Corynebacteriaceae</taxon>
        <taxon>Corynebacterium</taxon>
    </lineage>
</organism>
<dbReference type="eggNOG" id="COG1309">
    <property type="taxonomic scope" value="Bacteria"/>
</dbReference>